<comment type="caution">
    <text evidence="2">The sequence shown here is derived from an EMBL/GenBank/DDBJ whole genome shotgun (WGS) entry which is preliminary data.</text>
</comment>
<keyword evidence="1" id="KW-0812">Transmembrane</keyword>
<evidence type="ECO:0000313" key="2">
    <source>
        <dbReference type="EMBL" id="MBN8205554.1"/>
    </source>
</evidence>
<gene>
    <name evidence="2" type="ORF">JF543_06220</name>
</gene>
<organism evidence="2 3">
    <name type="scientific">Microbacterium esteraromaticum</name>
    <dbReference type="NCBI Taxonomy" id="57043"/>
    <lineage>
        <taxon>Bacteria</taxon>
        <taxon>Bacillati</taxon>
        <taxon>Actinomycetota</taxon>
        <taxon>Actinomycetes</taxon>
        <taxon>Micrococcales</taxon>
        <taxon>Microbacteriaceae</taxon>
        <taxon>Microbacterium</taxon>
    </lineage>
</organism>
<reference evidence="2" key="1">
    <citation type="submission" date="2020-12" db="EMBL/GenBank/DDBJ databases">
        <title>PHA producing bacteria isolated from mangrove.</title>
        <authorList>
            <person name="Zheng W."/>
            <person name="Yu S."/>
            <person name="Huang Y."/>
        </authorList>
    </citation>
    <scope>NUCLEOTIDE SEQUENCE</scope>
    <source>
        <strain evidence="2">GN8-5</strain>
    </source>
</reference>
<feature type="transmembrane region" description="Helical" evidence="1">
    <location>
        <begin position="32"/>
        <end position="48"/>
    </location>
</feature>
<proteinExistence type="predicted"/>
<dbReference type="Proteomes" id="UP000664385">
    <property type="component" value="Unassembled WGS sequence"/>
</dbReference>
<dbReference type="EMBL" id="JAEMWU010000001">
    <property type="protein sequence ID" value="MBN8205554.1"/>
    <property type="molecule type" value="Genomic_DNA"/>
</dbReference>
<keyword evidence="1" id="KW-0472">Membrane</keyword>
<name>A0A939IV03_9MICO</name>
<dbReference type="Pfam" id="PF14079">
    <property type="entry name" value="DUF4260"/>
    <property type="match status" value="1"/>
</dbReference>
<dbReference type="RefSeq" id="WP_206823272.1">
    <property type="nucleotide sequence ID" value="NZ_CP063379.1"/>
</dbReference>
<sequence length="139" mass="14242">MVIRILWGILAAAAITLSVISSVDYGWIVGGPVIVFALLPDVALIGAFDPTRSGALRPDRVVGYNMLHLARFPVLLIAGGSLITLPVVGGAPGGAVVVGMGLAWLAHIAVDRAVGYGLRDRDGYIRSVAGTPTPGACQA</sequence>
<dbReference type="AlphaFoldDB" id="A0A939IV03"/>
<keyword evidence="1" id="KW-1133">Transmembrane helix</keyword>
<dbReference type="InterPro" id="IPR025356">
    <property type="entry name" value="DUF4260"/>
</dbReference>
<evidence type="ECO:0000313" key="3">
    <source>
        <dbReference type="Proteomes" id="UP000664385"/>
    </source>
</evidence>
<accession>A0A939IV03</accession>
<feature type="transmembrane region" description="Helical" evidence="1">
    <location>
        <begin position="69"/>
        <end position="88"/>
    </location>
</feature>
<evidence type="ECO:0000256" key="1">
    <source>
        <dbReference type="SAM" id="Phobius"/>
    </source>
</evidence>
<feature type="transmembrane region" description="Helical" evidence="1">
    <location>
        <begin position="94"/>
        <end position="114"/>
    </location>
</feature>
<protein>
    <submittedName>
        <fullName evidence="2">DUF4260 family protein</fullName>
    </submittedName>
</protein>